<organism evidence="2 3">
    <name type="scientific">Mycena pura</name>
    <dbReference type="NCBI Taxonomy" id="153505"/>
    <lineage>
        <taxon>Eukaryota</taxon>
        <taxon>Fungi</taxon>
        <taxon>Dikarya</taxon>
        <taxon>Basidiomycota</taxon>
        <taxon>Agaricomycotina</taxon>
        <taxon>Agaricomycetes</taxon>
        <taxon>Agaricomycetidae</taxon>
        <taxon>Agaricales</taxon>
        <taxon>Marasmiineae</taxon>
        <taxon>Mycenaceae</taxon>
        <taxon>Mycena</taxon>
    </lineage>
</organism>
<name>A0AAD6V0I4_9AGAR</name>
<reference evidence="2" key="1">
    <citation type="submission" date="2023-03" db="EMBL/GenBank/DDBJ databases">
        <title>Massive genome expansion in bonnet fungi (Mycena s.s.) driven by repeated elements and novel gene families across ecological guilds.</title>
        <authorList>
            <consortium name="Lawrence Berkeley National Laboratory"/>
            <person name="Harder C.B."/>
            <person name="Miyauchi S."/>
            <person name="Viragh M."/>
            <person name="Kuo A."/>
            <person name="Thoen E."/>
            <person name="Andreopoulos B."/>
            <person name="Lu D."/>
            <person name="Skrede I."/>
            <person name="Drula E."/>
            <person name="Henrissat B."/>
            <person name="Morin E."/>
            <person name="Kohler A."/>
            <person name="Barry K."/>
            <person name="LaButti K."/>
            <person name="Morin E."/>
            <person name="Salamov A."/>
            <person name="Lipzen A."/>
            <person name="Mereny Z."/>
            <person name="Hegedus B."/>
            <person name="Baldrian P."/>
            <person name="Stursova M."/>
            <person name="Weitz H."/>
            <person name="Taylor A."/>
            <person name="Grigoriev I.V."/>
            <person name="Nagy L.G."/>
            <person name="Martin F."/>
            <person name="Kauserud H."/>
        </authorList>
    </citation>
    <scope>NUCLEOTIDE SEQUENCE</scope>
    <source>
        <strain evidence="2">9144</strain>
    </source>
</reference>
<gene>
    <name evidence="2" type="ORF">GGX14DRAFT_473170</name>
</gene>
<dbReference type="Proteomes" id="UP001219525">
    <property type="component" value="Unassembled WGS sequence"/>
</dbReference>
<evidence type="ECO:0000313" key="2">
    <source>
        <dbReference type="EMBL" id="KAJ7196676.1"/>
    </source>
</evidence>
<evidence type="ECO:0000313" key="3">
    <source>
        <dbReference type="Proteomes" id="UP001219525"/>
    </source>
</evidence>
<sequence length="234" mass="25070">MGPPCRPSPGRSSSCKCRRSRTASAEHLWVRDPEGRRRGLRGWLPGARAGAGRLEAGRGGVRAVRRVCRHRRGALHLRGVDDVRVRGDGGLGARELAPAVAEEGGGAAGEQEDDEERERDGGDRAGRELVLADGARAARGAGGVAYSVSTHMRSARAAGAESRSTASVRVVTARGRQSRLGRQREKIHGVYKAIQPDCLRRVAESTAGQITCRTPENSLRTWIPVGPKMMRGDT</sequence>
<evidence type="ECO:0000256" key="1">
    <source>
        <dbReference type="SAM" id="MobiDB-lite"/>
    </source>
</evidence>
<feature type="region of interest" description="Disordered" evidence="1">
    <location>
        <begin position="1"/>
        <end position="23"/>
    </location>
</feature>
<protein>
    <submittedName>
        <fullName evidence="2">Uncharacterized protein</fullName>
    </submittedName>
</protein>
<proteinExistence type="predicted"/>
<accession>A0AAD6V0I4</accession>
<feature type="region of interest" description="Disordered" evidence="1">
    <location>
        <begin position="96"/>
        <end position="126"/>
    </location>
</feature>
<comment type="caution">
    <text evidence="2">The sequence shown here is derived from an EMBL/GenBank/DDBJ whole genome shotgun (WGS) entry which is preliminary data.</text>
</comment>
<dbReference type="EMBL" id="JARJCW010000082">
    <property type="protein sequence ID" value="KAJ7196676.1"/>
    <property type="molecule type" value="Genomic_DNA"/>
</dbReference>
<dbReference type="AlphaFoldDB" id="A0AAD6V0I4"/>
<keyword evidence="3" id="KW-1185">Reference proteome</keyword>